<feature type="region of interest" description="Disordered" evidence="1">
    <location>
        <begin position="41"/>
        <end position="60"/>
    </location>
</feature>
<sequence>MTKKKTVLFAAAAVCLCCAAPAAALTAFRYQNTSIQRPADRYEGRIPPLESSADQDRDGIDDQTDILQGALSYVSSRPKYRSRYYEGGYPDDGYGVCTDVVAAALKSAGYDLRELVREDQEENPGSYGIDVPDPDIDFRRVKNLKVFFQHSAISLTTDIFAIDQWQGGDIVIFENHIGIVSDRRNEAGIPFVIHHNGPWQAAYEQDILETRDDIVGHYRMSG</sequence>
<dbReference type="InterPro" id="IPR009706">
    <property type="entry name" value="DUF1287"/>
</dbReference>
<dbReference type="Pfam" id="PF06940">
    <property type="entry name" value="DUF1287"/>
    <property type="match status" value="1"/>
</dbReference>
<accession>A0A9D2MQ59</accession>
<comment type="caution">
    <text evidence="3">The sequence shown here is derived from an EMBL/GenBank/DDBJ whole genome shotgun (WGS) entry which is preliminary data.</text>
</comment>
<protein>
    <submittedName>
        <fullName evidence="3">DUF1287 domain-containing protein</fullName>
    </submittedName>
</protein>
<name>A0A9D2MQ59_9FIRM</name>
<gene>
    <name evidence="3" type="ORF">H9763_02685</name>
</gene>
<evidence type="ECO:0000313" key="4">
    <source>
        <dbReference type="Proteomes" id="UP000886883"/>
    </source>
</evidence>
<feature type="chain" id="PRO_5038635655" evidence="2">
    <location>
        <begin position="20"/>
        <end position="222"/>
    </location>
</feature>
<dbReference type="EMBL" id="DWXE01000009">
    <property type="protein sequence ID" value="HJB90356.1"/>
    <property type="molecule type" value="Genomic_DNA"/>
</dbReference>
<reference evidence="3" key="1">
    <citation type="journal article" date="2021" name="PeerJ">
        <title>Extensive microbial diversity within the chicken gut microbiome revealed by metagenomics and culture.</title>
        <authorList>
            <person name="Gilroy R."/>
            <person name="Ravi A."/>
            <person name="Getino M."/>
            <person name="Pursley I."/>
            <person name="Horton D.L."/>
            <person name="Alikhan N.F."/>
            <person name="Baker D."/>
            <person name="Gharbi K."/>
            <person name="Hall N."/>
            <person name="Watson M."/>
            <person name="Adriaenssens E.M."/>
            <person name="Foster-Nyarko E."/>
            <person name="Jarju S."/>
            <person name="Secka A."/>
            <person name="Antonio M."/>
            <person name="Oren A."/>
            <person name="Chaudhuri R.R."/>
            <person name="La Ragione R."/>
            <person name="Hildebrand F."/>
            <person name="Pallen M.J."/>
        </authorList>
    </citation>
    <scope>NUCLEOTIDE SEQUENCE</scope>
    <source>
        <strain evidence="3">USAMLcec3-2134</strain>
    </source>
</reference>
<dbReference type="Proteomes" id="UP000886883">
    <property type="component" value="Unassembled WGS sequence"/>
</dbReference>
<proteinExistence type="predicted"/>
<organism evidence="3 4">
    <name type="scientific">Candidatus Eisenbergiella merdigallinarum</name>
    <dbReference type="NCBI Taxonomy" id="2838552"/>
    <lineage>
        <taxon>Bacteria</taxon>
        <taxon>Bacillati</taxon>
        <taxon>Bacillota</taxon>
        <taxon>Clostridia</taxon>
        <taxon>Lachnospirales</taxon>
        <taxon>Lachnospiraceae</taxon>
        <taxon>Eisenbergiella</taxon>
    </lineage>
</organism>
<reference evidence="3" key="2">
    <citation type="submission" date="2021-04" db="EMBL/GenBank/DDBJ databases">
        <authorList>
            <person name="Gilroy R."/>
        </authorList>
    </citation>
    <scope>NUCLEOTIDE SEQUENCE</scope>
    <source>
        <strain evidence="3">USAMLcec3-2134</strain>
    </source>
</reference>
<evidence type="ECO:0000256" key="2">
    <source>
        <dbReference type="SAM" id="SignalP"/>
    </source>
</evidence>
<dbReference type="AlphaFoldDB" id="A0A9D2MQ59"/>
<evidence type="ECO:0000256" key="1">
    <source>
        <dbReference type="SAM" id="MobiDB-lite"/>
    </source>
</evidence>
<evidence type="ECO:0000313" key="3">
    <source>
        <dbReference type="EMBL" id="HJB90356.1"/>
    </source>
</evidence>
<feature type="signal peptide" evidence="2">
    <location>
        <begin position="1"/>
        <end position="19"/>
    </location>
</feature>
<keyword evidence="2" id="KW-0732">Signal</keyword>